<evidence type="ECO:0000313" key="1">
    <source>
        <dbReference type="EMBL" id="CAG8458560.1"/>
    </source>
</evidence>
<gene>
    <name evidence="1" type="ORF">FMOSSE_LOCUS1918</name>
</gene>
<comment type="caution">
    <text evidence="1">The sequence shown here is derived from an EMBL/GenBank/DDBJ whole genome shotgun (WGS) entry which is preliminary data.</text>
</comment>
<organism evidence="1 2">
    <name type="scientific">Funneliformis mosseae</name>
    <name type="common">Endomycorrhizal fungus</name>
    <name type="synonym">Glomus mosseae</name>
    <dbReference type="NCBI Taxonomy" id="27381"/>
    <lineage>
        <taxon>Eukaryota</taxon>
        <taxon>Fungi</taxon>
        <taxon>Fungi incertae sedis</taxon>
        <taxon>Mucoromycota</taxon>
        <taxon>Glomeromycotina</taxon>
        <taxon>Glomeromycetes</taxon>
        <taxon>Glomerales</taxon>
        <taxon>Glomeraceae</taxon>
        <taxon>Funneliformis</taxon>
    </lineage>
</organism>
<accession>A0A9N8YXA5</accession>
<dbReference type="AlphaFoldDB" id="A0A9N8YXA5"/>
<name>A0A9N8YXA5_FUNMO</name>
<dbReference type="Proteomes" id="UP000789375">
    <property type="component" value="Unassembled WGS sequence"/>
</dbReference>
<keyword evidence="2" id="KW-1185">Reference proteome</keyword>
<protein>
    <submittedName>
        <fullName evidence="1">14259_t:CDS:1</fullName>
    </submittedName>
</protein>
<reference evidence="1" key="1">
    <citation type="submission" date="2021-06" db="EMBL/GenBank/DDBJ databases">
        <authorList>
            <person name="Kallberg Y."/>
            <person name="Tangrot J."/>
            <person name="Rosling A."/>
        </authorList>
    </citation>
    <scope>NUCLEOTIDE SEQUENCE</scope>
    <source>
        <strain evidence="1">87-6 pot B 2015</strain>
    </source>
</reference>
<dbReference type="EMBL" id="CAJVPP010000229">
    <property type="protein sequence ID" value="CAG8458560.1"/>
    <property type="molecule type" value="Genomic_DNA"/>
</dbReference>
<proteinExistence type="predicted"/>
<evidence type="ECO:0000313" key="2">
    <source>
        <dbReference type="Proteomes" id="UP000789375"/>
    </source>
</evidence>
<sequence>MPSNETIEELITKIFNYDLNSNNAEEVIFYFKRILTDFYSKFNKKINTKVNELKEIQRRKEQTTVLTKLDIEDFISSEVVKRIVLYKYLKGTNKTKLKKCDIIEQLILFIREVFRIHYASYNTKAIIKLNSFIRDCKVPSRSDKNISSRLSLE</sequence>